<reference evidence="8 9" key="1">
    <citation type="submission" date="2023-06" db="EMBL/GenBank/DDBJ databases">
        <authorList>
            <person name="Ye Y.-Q."/>
            <person name="Du Z.-J."/>
        </authorList>
    </citation>
    <scope>NUCLEOTIDE SEQUENCE [LARGE SCALE GENOMIC DNA]</scope>
    <source>
        <strain evidence="8 9">SDUM287046</strain>
    </source>
</reference>
<dbReference type="Pfam" id="PF07676">
    <property type="entry name" value="PD40"/>
    <property type="match status" value="2"/>
</dbReference>
<dbReference type="RefSeq" id="WP_290255174.1">
    <property type="nucleotide sequence ID" value="NZ_JAUGQQ010000009.1"/>
</dbReference>
<dbReference type="Gene3D" id="2.60.40.1120">
    <property type="entry name" value="Carboxypeptidase-like, regulatory domain"/>
    <property type="match status" value="1"/>
</dbReference>
<feature type="domain" description="OmpA-like" evidence="7">
    <location>
        <begin position="527"/>
        <end position="647"/>
    </location>
</feature>
<organism evidence="8 9">
    <name type="scientific">Aequorivita aurantiaca</name>
    <dbReference type="NCBI Taxonomy" id="3053356"/>
    <lineage>
        <taxon>Bacteria</taxon>
        <taxon>Pseudomonadati</taxon>
        <taxon>Bacteroidota</taxon>
        <taxon>Flavobacteriia</taxon>
        <taxon>Flavobacteriales</taxon>
        <taxon>Flavobacteriaceae</taxon>
        <taxon>Aequorivita</taxon>
    </lineage>
</organism>
<dbReference type="PROSITE" id="PS50005">
    <property type="entry name" value="TPR"/>
    <property type="match status" value="1"/>
</dbReference>
<dbReference type="SUPFAM" id="SSF49464">
    <property type="entry name" value="Carboxypeptidase regulatory domain-like"/>
    <property type="match status" value="1"/>
</dbReference>
<dbReference type="PRINTS" id="PR01021">
    <property type="entry name" value="OMPADOMAIN"/>
</dbReference>
<evidence type="ECO:0000256" key="2">
    <source>
        <dbReference type="ARBA" id="ARBA00023136"/>
    </source>
</evidence>
<dbReference type="Pfam" id="PF13620">
    <property type="entry name" value="CarboxypepD_reg"/>
    <property type="match status" value="1"/>
</dbReference>
<dbReference type="InterPro" id="IPR050330">
    <property type="entry name" value="Bact_OuterMem_StrucFunc"/>
</dbReference>
<comment type="subcellular location">
    <subcellularLocation>
        <location evidence="1">Cell outer membrane</location>
    </subcellularLocation>
</comment>
<proteinExistence type="predicted"/>
<dbReference type="SUPFAM" id="SSF82171">
    <property type="entry name" value="DPP6 N-terminal domain-like"/>
    <property type="match status" value="1"/>
</dbReference>
<evidence type="ECO:0000313" key="9">
    <source>
        <dbReference type="Proteomes" id="UP001244787"/>
    </source>
</evidence>
<feature type="chain" id="PRO_5046194330" evidence="6">
    <location>
        <begin position="22"/>
        <end position="647"/>
    </location>
</feature>
<keyword evidence="3" id="KW-0998">Cell outer membrane</keyword>
<dbReference type="InterPro" id="IPR011042">
    <property type="entry name" value="6-blade_b-propeller_TolB-like"/>
</dbReference>
<sequence>MKIKYYLRLIFVLLLSLAPINKGTSQNPQLTKANEKYENYGYIDALKIYEKVAEKGYGSEEIYIKLGNSYYFNAQYDQAAKWYEKLFTINPEPNNSALLLRYSQALNAIGSNEKARTLYNQYLKLNPVNSTIDTAIDYMQLIKENSDRYKFQKMASIFDPNNIAFGNTKLNGKLIFASTHDSKGLFNRKSAWDGLNFLSIFEIEVDNENNAVGQPTKLSNNFKGKYHESSLIYTKDQNTIYYTSNNNLKPKDGENQNLKIYRLVKKDGKWSEPQELLLNSDHFSNAHPSLSPDEKTLYFASDRPGGAGETDIYKAAINEDGSLGTPINLGTKINTSGKDTFPFVSVDNELYFSSNGHFGLGGLDVFYIDLNPEDYGDLLNVGEPINSYADDFAFGIDNKNRRGFVSSTRAEAVGHFVHSNIYNFLELKPIQNLYLGTIHGKATDVKTGQAIAGATITITDEERNPIINAVTDAEGNYSVKVNKTKRYYVKASHDNYDTDEKQSQLNLEEQEINFQLQPNKVAITGGTDLAKVLNIPLIYFDYNKWNIRPDAEVELEKIFITLNEYPDLKLNIRAHSDSRGSVHYNQQLSARRATATKEYLFAQGIEPGRLSSEGLGESELLNECSDDVPCSEEKHQLNRRSEFIVIN</sequence>
<keyword evidence="2 5" id="KW-0472">Membrane</keyword>
<keyword evidence="9" id="KW-1185">Reference proteome</keyword>
<keyword evidence="4" id="KW-0802">TPR repeat</keyword>
<feature type="repeat" description="TPR" evidence="4">
    <location>
        <begin position="60"/>
        <end position="93"/>
    </location>
</feature>
<dbReference type="InterPro" id="IPR008969">
    <property type="entry name" value="CarboxyPept-like_regulatory"/>
</dbReference>
<dbReference type="SUPFAM" id="SSF48452">
    <property type="entry name" value="TPR-like"/>
    <property type="match status" value="1"/>
</dbReference>
<gene>
    <name evidence="8" type="ORF">QRD02_11880</name>
</gene>
<dbReference type="EMBL" id="JAUGQQ010000009">
    <property type="protein sequence ID" value="MDN3725085.1"/>
    <property type="molecule type" value="Genomic_DNA"/>
</dbReference>
<dbReference type="PANTHER" id="PTHR30329:SF21">
    <property type="entry name" value="LIPOPROTEIN YIAD-RELATED"/>
    <property type="match status" value="1"/>
</dbReference>
<evidence type="ECO:0000259" key="7">
    <source>
        <dbReference type="PROSITE" id="PS51123"/>
    </source>
</evidence>
<evidence type="ECO:0000256" key="5">
    <source>
        <dbReference type="PROSITE-ProRule" id="PRU00473"/>
    </source>
</evidence>
<keyword evidence="6" id="KW-0732">Signal</keyword>
<dbReference type="Gene3D" id="2.120.10.30">
    <property type="entry name" value="TolB, C-terminal domain"/>
    <property type="match status" value="1"/>
</dbReference>
<dbReference type="CDD" id="cd07185">
    <property type="entry name" value="OmpA_C-like"/>
    <property type="match status" value="1"/>
</dbReference>
<dbReference type="InterPro" id="IPR006664">
    <property type="entry name" value="OMP_bac"/>
</dbReference>
<comment type="caution">
    <text evidence="8">The sequence shown here is derived from an EMBL/GenBank/DDBJ whole genome shotgun (WGS) entry which is preliminary data.</text>
</comment>
<name>A0ABT8DI59_9FLAO</name>
<dbReference type="InterPro" id="IPR019734">
    <property type="entry name" value="TPR_rpt"/>
</dbReference>
<dbReference type="InterPro" id="IPR006665">
    <property type="entry name" value="OmpA-like"/>
</dbReference>
<accession>A0ABT8DI59</accession>
<dbReference type="Gene3D" id="1.25.40.10">
    <property type="entry name" value="Tetratricopeptide repeat domain"/>
    <property type="match status" value="1"/>
</dbReference>
<feature type="signal peptide" evidence="6">
    <location>
        <begin position="1"/>
        <end position="21"/>
    </location>
</feature>
<dbReference type="Gene3D" id="3.30.1330.60">
    <property type="entry name" value="OmpA-like domain"/>
    <property type="match status" value="1"/>
</dbReference>
<evidence type="ECO:0000256" key="6">
    <source>
        <dbReference type="SAM" id="SignalP"/>
    </source>
</evidence>
<protein>
    <submittedName>
        <fullName evidence="8">OmpA family protein</fullName>
    </submittedName>
</protein>
<evidence type="ECO:0000256" key="4">
    <source>
        <dbReference type="PROSITE-ProRule" id="PRU00339"/>
    </source>
</evidence>
<evidence type="ECO:0000256" key="1">
    <source>
        <dbReference type="ARBA" id="ARBA00004442"/>
    </source>
</evidence>
<dbReference type="PANTHER" id="PTHR30329">
    <property type="entry name" value="STATOR ELEMENT OF FLAGELLAR MOTOR COMPLEX"/>
    <property type="match status" value="1"/>
</dbReference>
<evidence type="ECO:0000256" key="3">
    <source>
        <dbReference type="ARBA" id="ARBA00023237"/>
    </source>
</evidence>
<dbReference type="Proteomes" id="UP001244787">
    <property type="component" value="Unassembled WGS sequence"/>
</dbReference>
<dbReference type="InterPro" id="IPR011990">
    <property type="entry name" value="TPR-like_helical_dom_sf"/>
</dbReference>
<evidence type="ECO:0000313" key="8">
    <source>
        <dbReference type="EMBL" id="MDN3725085.1"/>
    </source>
</evidence>
<dbReference type="InterPro" id="IPR036737">
    <property type="entry name" value="OmpA-like_sf"/>
</dbReference>
<dbReference type="PROSITE" id="PS51123">
    <property type="entry name" value="OMPA_2"/>
    <property type="match status" value="1"/>
</dbReference>
<dbReference type="Pfam" id="PF00691">
    <property type="entry name" value="OmpA"/>
    <property type="match status" value="1"/>
</dbReference>
<dbReference type="InterPro" id="IPR011659">
    <property type="entry name" value="WD40"/>
</dbReference>
<dbReference type="Pfam" id="PF13181">
    <property type="entry name" value="TPR_8"/>
    <property type="match status" value="1"/>
</dbReference>
<dbReference type="SUPFAM" id="SSF103088">
    <property type="entry name" value="OmpA-like"/>
    <property type="match status" value="1"/>
</dbReference>